<dbReference type="SUPFAM" id="SSF48239">
    <property type="entry name" value="Terpenoid cyclases/Protein prenyltransferases"/>
    <property type="match status" value="1"/>
</dbReference>
<evidence type="ECO:0000313" key="4">
    <source>
        <dbReference type="EMBL" id="TGY06837.1"/>
    </source>
</evidence>
<proteinExistence type="inferred from homology"/>
<name>A0A4S2AZ04_9BACE</name>
<dbReference type="Pfam" id="PF01835">
    <property type="entry name" value="MG2"/>
    <property type="match status" value="1"/>
</dbReference>
<dbReference type="GO" id="GO:0004866">
    <property type="term" value="F:endopeptidase inhibitor activity"/>
    <property type="evidence" value="ECO:0007669"/>
    <property type="project" value="InterPro"/>
</dbReference>
<dbReference type="Proteomes" id="UP000310532">
    <property type="component" value="Unassembled WGS sequence"/>
</dbReference>
<sequence>MRVIQRTCSILLLLVTLGASASYAQTYDKWWKQVEQAQKKSLPQTVIKLADEIYRKGRQEQNAPQMLKAYICRETYQKGVTPDSLYSSLKYMESWAQSERNPVNKAILHSLLAYEYAGLMRKNRRVLLSRTLLDVDEVPEDIREWSISQFVDKIDRYNCASLQDSIRLLDTSAEKYVPFVVLEDGSRFYGHDMYHLLVSRAVDAYRQLDGFNVDSLVQIRIERIYQGMMNAYRHRAGSEDALLLCSLDYWSWKLAGGISRQPYSTFQMRQEKAEREYLEVLDKLIKEYGSREVCAEVYIHKANYLRRLEPKRADEALKVCEEGLKRYPAYKRINELKNIREQILQPELILSMNESGYPGDSVDMRLHYRNVGGFTLNLYATTLGEVPWMNHGINKDTYRKYARKLSSTHFGLKPLPGKDKLPEDVPYLASDTVCKFMMPQETGVYILQIVPDTETARTDDKFLVSTRFKVLTLDLGDGRMEVVTLDACSGQPVADAKVSFYSSYDEKNRKVMAEVLTDTGGRAVLPWQDGIRSYVARKGGDTAMKPQNIYMNHPYYGIQDADWRQMTLLTDRSLYRPGQTVHVKGIAYKQNSDSAHILQGVDYELVLLDVNRKELATRKVRTNDFGSFATEFVLPTACLNGMFSIRTKEPQSTVAFRVEEYKRPMFEIAFTPVSEAYRLGDKVVLKGNVKAFNGMMVQEVPLAYTVTRRNPRPGYWSNADKPLLSDTIQLDVNGDFSIPLTLDVPAGDTNSYGGVYTYHVEAVVTDEAGETQTASYNLLAGPKAYSFDVRLPRYVCKEDSMFFTFGVNNMMDVSQDIEGHYRLYSFVEQDRVKNDRKMGVDSKQPVLEGVFTPGRLQDFSAWGKLPSGSYRLELSVRDSLSREENNGDYGGDAFMLFSKSDKRPATFTDFFYYKENEQFDEQHPAAFLLGTSYRDAYVLMDVFCDRKRVESRVLRLDDTIIRMEFPYKEAYGKGVVILFSFVKDGEMYSHQVELKKRQPERALDMKWEVFRDRLRPGQEEEWKLVIKTPQGMPAAAEMLATMYDASLDKIYKSDQILRVFYPDNLYGAFRGASRYNSNRFSIYFPLKAWRVPVWSFDRFCSPYMDGRMQIVMVEETALLEEVSVVGYGTTRNSSLTGNFRIQGANQPMLAAKKESGNAVEVKYAPAQVAEDAVEDVVFESETIPVGEALQPIEGLRVNFAETAFFYPQLRTNEQGELAFSFTMPQSLTRWNFRGYSHTKDMLTGMLDASVVTAKEFMLTANMPRFVRVGDKTQIVGTIANLTGKAMKGTAVLTLFDPMTEKVIATQHRKFSVEAGRNTAVNFHFEVSDRYDLLGVRMVADGGTFSDGEQHLLPVLSNKEYITETLAMPIRGEETRTFSLDSLFNRNSRTATDRRLTVEFTGNPAWYAVQALPALSLPGNDNAISWATAWYANSLAGFIANSQPRIKTVFDSWQTVGGTKETFLSRLEKNQGVKNILLSESPWVLEATTEAEQQARIAMLFDINQLNNRNLSAFTKLKELQGEDGGWSWYKGMSGSRYITGYITGLLVRLPLLTKNELPEEVAAMRQKAFGYLNRQALEEYRNIRKAEKNGARITANSESAMTYLYLIALSGEQVPVDNQAAYRYFLSKVGANLKDGTMSSKAQSAIILKAAGRTAEANEFIASLKEHLVQTDEMGAYFAFHANPYNWGMLPIPAHVEVMEALRMAGGNDALVEEMKLWLLKQKQTAGWNSPVATADAVYALLCQGTNLLESRGDVRITLGDKVVETLSPAKTAIPGLGYVKETFAQGSPELKAKTVTVEKRDAGIAWGAVYAQYLSPISDVKQQGCELNVEKKLYVERISAGGSKSLQPVAEGTRLSVGDKVVARLTIRLDRAMDFVQLKDQRGACFEPIGSLSGYCWSNGLGYYAEVEDAATNFFFDHLGKGVYVLEHSYRISRGGTYETGLATIQCAYAPEYASHSAGGDIVVNQCD</sequence>
<dbReference type="Pfam" id="PF00207">
    <property type="entry name" value="A2M"/>
    <property type="match status" value="1"/>
</dbReference>
<evidence type="ECO:0000313" key="5">
    <source>
        <dbReference type="Proteomes" id="UP000310532"/>
    </source>
</evidence>
<gene>
    <name evidence="4" type="ORF">E5355_07655</name>
</gene>
<feature type="chain" id="PRO_5020847147" evidence="2">
    <location>
        <begin position="25"/>
        <end position="1969"/>
    </location>
</feature>
<dbReference type="PANTHER" id="PTHR40094">
    <property type="entry name" value="ALPHA-2-MACROGLOBULIN HOMOLOG"/>
    <property type="match status" value="1"/>
</dbReference>
<accession>A0A4S2AZ04</accession>
<feature type="signal peptide" evidence="2">
    <location>
        <begin position="1"/>
        <end position="24"/>
    </location>
</feature>
<comment type="similarity">
    <text evidence="1">Belongs to the protease inhibitor I39 (alpha-2-macroglobulin) family. Bacterial alpha-2-macroglobulin subfamily.</text>
</comment>
<dbReference type="RefSeq" id="WP_136009862.1">
    <property type="nucleotide sequence ID" value="NZ_SRYZ01000013.1"/>
</dbReference>
<dbReference type="EMBL" id="SRYZ01000013">
    <property type="protein sequence ID" value="TGY06837.1"/>
    <property type="molecule type" value="Genomic_DNA"/>
</dbReference>
<dbReference type="InterPro" id="IPR008930">
    <property type="entry name" value="Terpenoid_cyclase/PrenylTrfase"/>
</dbReference>
<dbReference type="PANTHER" id="PTHR40094:SF1">
    <property type="entry name" value="UBIQUITIN DOMAIN-CONTAINING PROTEIN"/>
    <property type="match status" value="1"/>
</dbReference>
<dbReference type="InterPro" id="IPR001599">
    <property type="entry name" value="Macroglobln_a2"/>
</dbReference>
<evidence type="ECO:0000256" key="2">
    <source>
        <dbReference type="SAM" id="SignalP"/>
    </source>
</evidence>
<dbReference type="InterPro" id="IPR002890">
    <property type="entry name" value="MG2"/>
</dbReference>
<comment type="caution">
    <text evidence="4">The sequence shown here is derived from an EMBL/GenBank/DDBJ whole genome shotgun (WGS) entry which is preliminary data.</text>
</comment>
<dbReference type="InterPro" id="IPR051802">
    <property type="entry name" value="YfhM-like"/>
</dbReference>
<keyword evidence="5" id="KW-1185">Reference proteome</keyword>
<protein>
    <submittedName>
        <fullName evidence="4">Alpha-2-macroglobulin</fullName>
    </submittedName>
</protein>
<evidence type="ECO:0000256" key="1">
    <source>
        <dbReference type="ARBA" id="ARBA00010556"/>
    </source>
</evidence>
<reference evidence="4 5" key="1">
    <citation type="submission" date="2019-04" db="EMBL/GenBank/DDBJ databases">
        <title>Microbes associate with the intestines of laboratory mice.</title>
        <authorList>
            <person name="Navarre W."/>
            <person name="Wong E."/>
            <person name="Huang K."/>
            <person name="Tropini C."/>
            <person name="Ng K."/>
            <person name="Yu B."/>
        </authorList>
    </citation>
    <scope>NUCLEOTIDE SEQUENCE [LARGE SCALE GENOMIC DNA]</scope>
    <source>
        <strain evidence="4 5">NM69_E16B</strain>
    </source>
</reference>
<dbReference type="SMART" id="SM01360">
    <property type="entry name" value="A2M"/>
    <property type="match status" value="1"/>
</dbReference>
<feature type="domain" description="Alpha-2-macroglobulin" evidence="3">
    <location>
        <begin position="1202"/>
        <end position="1292"/>
    </location>
</feature>
<organism evidence="4 5">
    <name type="scientific">Bacteroides muris</name>
    <name type="common">ex Afrizal et al. 2022</name>
    <dbReference type="NCBI Taxonomy" id="2516960"/>
    <lineage>
        <taxon>Bacteria</taxon>
        <taxon>Pseudomonadati</taxon>
        <taxon>Bacteroidota</taxon>
        <taxon>Bacteroidia</taxon>
        <taxon>Bacteroidales</taxon>
        <taxon>Bacteroidaceae</taxon>
        <taxon>Bacteroides</taxon>
    </lineage>
</organism>
<keyword evidence="2" id="KW-0732">Signal</keyword>
<dbReference type="Gene3D" id="2.60.40.1930">
    <property type="match status" value="1"/>
</dbReference>
<dbReference type="InterPro" id="IPR041246">
    <property type="entry name" value="Bact_MG10"/>
</dbReference>
<dbReference type="Pfam" id="PF17973">
    <property type="entry name" value="bMG10"/>
    <property type="match status" value="1"/>
</dbReference>
<dbReference type="Gene3D" id="1.50.10.20">
    <property type="match status" value="1"/>
</dbReference>
<evidence type="ECO:0000259" key="3">
    <source>
        <dbReference type="SMART" id="SM01360"/>
    </source>
</evidence>